<gene>
    <name evidence="1" type="ORF">ACFPCY_19770</name>
</gene>
<protein>
    <recommendedName>
        <fullName evidence="3">Tetracyclin repressor-like C-terminal domain-containing protein</fullName>
    </recommendedName>
</protein>
<reference evidence="2" key="1">
    <citation type="journal article" date="2019" name="Int. J. Syst. Evol. Microbiol.">
        <title>The Global Catalogue of Microorganisms (GCM) 10K type strain sequencing project: providing services to taxonomists for standard genome sequencing and annotation.</title>
        <authorList>
            <consortium name="The Broad Institute Genomics Platform"/>
            <consortium name="The Broad Institute Genome Sequencing Center for Infectious Disease"/>
            <person name="Wu L."/>
            <person name="Ma J."/>
        </authorList>
    </citation>
    <scope>NUCLEOTIDE SEQUENCE [LARGE SCALE GENOMIC DNA]</scope>
    <source>
        <strain evidence="2">KLKA75</strain>
    </source>
</reference>
<dbReference type="Proteomes" id="UP001595872">
    <property type="component" value="Unassembled WGS sequence"/>
</dbReference>
<keyword evidence="2" id="KW-1185">Reference proteome</keyword>
<sequence>MPAWGTVHFALVLSRLADGRPGTTRQDVDFVTALGPGVQPYLEQNGRLTPGS</sequence>
<dbReference type="EMBL" id="JBHSIT010000005">
    <property type="protein sequence ID" value="MFC4909571.1"/>
    <property type="molecule type" value="Genomic_DNA"/>
</dbReference>
<dbReference type="RefSeq" id="WP_378257179.1">
    <property type="nucleotide sequence ID" value="NZ_JBHSIT010000005.1"/>
</dbReference>
<name>A0ABV9TZI7_9ACTN</name>
<organism evidence="1 2">
    <name type="scientific">Actinomadura gamaensis</name>
    <dbReference type="NCBI Taxonomy" id="1763541"/>
    <lineage>
        <taxon>Bacteria</taxon>
        <taxon>Bacillati</taxon>
        <taxon>Actinomycetota</taxon>
        <taxon>Actinomycetes</taxon>
        <taxon>Streptosporangiales</taxon>
        <taxon>Thermomonosporaceae</taxon>
        <taxon>Actinomadura</taxon>
    </lineage>
</organism>
<evidence type="ECO:0000313" key="2">
    <source>
        <dbReference type="Proteomes" id="UP001595872"/>
    </source>
</evidence>
<comment type="caution">
    <text evidence="1">The sequence shown here is derived from an EMBL/GenBank/DDBJ whole genome shotgun (WGS) entry which is preliminary data.</text>
</comment>
<evidence type="ECO:0008006" key="3">
    <source>
        <dbReference type="Google" id="ProtNLM"/>
    </source>
</evidence>
<accession>A0ABV9TZI7</accession>
<evidence type="ECO:0000313" key="1">
    <source>
        <dbReference type="EMBL" id="MFC4909571.1"/>
    </source>
</evidence>
<proteinExistence type="predicted"/>